<comment type="similarity">
    <text evidence="2 15">Belongs to the MCM family.</text>
</comment>
<evidence type="ECO:0000256" key="11">
    <source>
        <dbReference type="ARBA" id="ARBA00023242"/>
    </source>
</evidence>
<evidence type="ECO:0000256" key="1">
    <source>
        <dbReference type="ARBA" id="ARBA00004123"/>
    </source>
</evidence>
<feature type="compositionally biased region" description="Low complexity" evidence="16">
    <location>
        <begin position="26"/>
        <end position="40"/>
    </location>
</feature>
<dbReference type="InterPro" id="IPR003593">
    <property type="entry name" value="AAA+_ATPase"/>
</dbReference>
<dbReference type="SUPFAM" id="SSF52540">
    <property type="entry name" value="P-loop containing nucleoside triphosphate hydrolases"/>
    <property type="match status" value="1"/>
</dbReference>
<dbReference type="InterPro" id="IPR027417">
    <property type="entry name" value="P-loop_NTPase"/>
</dbReference>
<dbReference type="InterPro" id="IPR031327">
    <property type="entry name" value="MCM"/>
</dbReference>
<dbReference type="GO" id="GO:0005524">
    <property type="term" value="F:ATP binding"/>
    <property type="evidence" value="ECO:0007669"/>
    <property type="project" value="UniProtKB-KW"/>
</dbReference>
<sequence length="847" mass="93005">MSGSPPSGRGGRGRGRGGGGGGYWRGRGNNFRGRGNWRGQWRGRGGRGGWQGSQGQGSANTSTHNRSNDDSFQAAIQNSQASQQRITSLFDIVPGPYRGWKLYFHLEGYAVGSTTVKKVKAVEMFFKKHRRIYPPAEIEERRAFAVDIKVISSDEDFKSEWPTFKEDLDEEPEHSLGCLGLGMHQVVLVALEEEARAHLTDVEKAQFPPHDLAAIRARILNHEPVLQLKTLKANYYGKLVSVRGTVIRVGNLKLLCVWMAFSCNTCGSIQCVRQPQGKYTLPTKCSADGCRARSFAPKHASPFTQTVNYQSIRLQEISDDEHREGGRVPRNVEVELMEDLVDSCVPGDVVTVTGIIRVHNTEESVKQKTSSMFLLYIEAAAVINNKRHTAGGKSSAGVEFNLKDYYAIQEIHAEPSLFRLLVNSLCPTIFGHEIVKAGLLLGLTGGAHNPGRDSRCDPHILVVGDPGLGKSQMLQACASVAPRGVYVCGNTSTTSGLTVTLSRESGGDYALEAGALVLADQGSCCIDEFDKMSTQHQALLEAMEQQSISIAKAGVVCSLPARTSILAAANPVSGHYNRAKTVSENLRMGQALLSRFDLIFILMDQPNEHLDNLLSEHVMALHSGIRSRASVSGTSSQIAKANVTGDGEVPLSERLRLYPNEPFDPIPHQLLRKYIAYARKYVNPTLSEEASSILKQFYLDLRKKHHTADSAPVTTRQLESLIRLTEARAKLELRENATYQDALDVVEIFRSSLVDSFADELGILDFSRSQNGSGMSSRNKAKKFIAVLQRRSELQSKSVFSASEMREVAQTCGVMGADFFDFINTLNTQGFLLKKGNQLYQLVSAGH</sequence>
<keyword evidence="9 15" id="KW-0238">DNA-binding</keyword>
<dbReference type="GO" id="GO:0017116">
    <property type="term" value="F:single-stranded DNA helicase activity"/>
    <property type="evidence" value="ECO:0007669"/>
    <property type="project" value="TreeGrafter"/>
</dbReference>
<evidence type="ECO:0000313" key="19">
    <source>
        <dbReference type="Proteomes" id="UP001219518"/>
    </source>
</evidence>
<feature type="compositionally biased region" description="Gly residues" evidence="16">
    <location>
        <begin position="42"/>
        <end position="55"/>
    </location>
</feature>
<dbReference type="Pfam" id="PF00493">
    <property type="entry name" value="MCM"/>
    <property type="match status" value="1"/>
</dbReference>
<evidence type="ECO:0000256" key="12">
    <source>
        <dbReference type="ARBA" id="ARBA00041084"/>
    </source>
</evidence>
<evidence type="ECO:0000256" key="2">
    <source>
        <dbReference type="ARBA" id="ARBA00008010"/>
    </source>
</evidence>
<organism evidence="18 19">
    <name type="scientific">Frankliniella fusca</name>
    <dbReference type="NCBI Taxonomy" id="407009"/>
    <lineage>
        <taxon>Eukaryota</taxon>
        <taxon>Metazoa</taxon>
        <taxon>Ecdysozoa</taxon>
        <taxon>Arthropoda</taxon>
        <taxon>Hexapoda</taxon>
        <taxon>Insecta</taxon>
        <taxon>Pterygota</taxon>
        <taxon>Neoptera</taxon>
        <taxon>Paraneoptera</taxon>
        <taxon>Thysanoptera</taxon>
        <taxon>Terebrantia</taxon>
        <taxon>Thripoidea</taxon>
        <taxon>Thripidae</taxon>
        <taxon>Frankliniella</taxon>
    </lineage>
</organism>
<keyword evidence="11" id="KW-0539">Nucleus</keyword>
<feature type="compositionally biased region" description="Gly residues" evidence="16">
    <location>
        <begin position="16"/>
        <end position="25"/>
    </location>
</feature>
<dbReference type="PANTHER" id="PTHR11630">
    <property type="entry name" value="DNA REPLICATION LICENSING FACTOR MCM FAMILY MEMBER"/>
    <property type="match status" value="1"/>
</dbReference>
<reference evidence="18" key="1">
    <citation type="submission" date="2021-07" db="EMBL/GenBank/DDBJ databases">
        <authorList>
            <person name="Catto M.A."/>
            <person name="Jacobson A."/>
            <person name="Kennedy G."/>
            <person name="Labadie P."/>
            <person name="Hunt B.G."/>
            <person name="Srinivasan R."/>
        </authorList>
    </citation>
    <scope>NUCLEOTIDE SEQUENCE</scope>
    <source>
        <strain evidence="18">PL_HMW_Pooled</strain>
        <tissue evidence="18">Head</tissue>
    </source>
</reference>
<dbReference type="EMBL" id="JAHWGI010001430">
    <property type="protein sequence ID" value="KAK3931723.1"/>
    <property type="molecule type" value="Genomic_DNA"/>
</dbReference>
<keyword evidence="7 18" id="KW-0347">Helicase</keyword>
<evidence type="ECO:0000313" key="18">
    <source>
        <dbReference type="EMBL" id="KAK3931723.1"/>
    </source>
</evidence>
<evidence type="ECO:0000256" key="9">
    <source>
        <dbReference type="ARBA" id="ARBA00023125"/>
    </source>
</evidence>
<evidence type="ECO:0000256" key="5">
    <source>
        <dbReference type="ARBA" id="ARBA00022763"/>
    </source>
</evidence>
<dbReference type="Pfam" id="PF17855">
    <property type="entry name" value="MCM_lid"/>
    <property type="match status" value="1"/>
</dbReference>
<evidence type="ECO:0000256" key="10">
    <source>
        <dbReference type="ARBA" id="ARBA00023204"/>
    </source>
</evidence>
<evidence type="ECO:0000256" key="16">
    <source>
        <dbReference type="SAM" id="MobiDB-lite"/>
    </source>
</evidence>
<evidence type="ECO:0000256" key="4">
    <source>
        <dbReference type="ARBA" id="ARBA00022741"/>
    </source>
</evidence>
<evidence type="ECO:0000256" key="15">
    <source>
        <dbReference type="RuleBase" id="RU004070"/>
    </source>
</evidence>
<dbReference type="Pfam" id="PF26065">
    <property type="entry name" value="MCM8_N"/>
    <property type="match status" value="1"/>
</dbReference>
<dbReference type="SUPFAM" id="SSF50249">
    <property type="entry name" value="Nucleic acid-binding proteins"/>
    <property type="match status" value="1"/>
</dbReference>
<name>A0AAE1I2B1_9NEOP</name>
<dbReference type="AlphaFoldDB" id="A0AAE1I2B1"/>
<evidence type="ECO:0000259" key="17">
    <source>
        <dbReference type="PROSITE" id="PS50051"/>
    </source>
</evidence>
<evidence type="ECO:0000256" key="8">
    <source>
        <dbReference type="ARBA" id="ARBA00022840"/>
    </source>
</evidence>
<dbReference type="FunFam" id="2.20.28.10:FF:000007">
    <property type="entry name" value="DNA helicase MCM8 isoform X1"/>
    <property type="match status" value="1"/>
</dbReference>
<dbReference type="InterPro" id="IPR058767">
    <property type="entry name" value="MCM8_N"/>
</dbReference>
<dbReference type="Gene3D" id="2.40.50.140">
    <property type="entry name" value="Nucleic acid-binding proteins"/>
    <property type="match status" value="1"/>
</dbReference>
<dbReference type="PRINTS" id="PR01657">
    <property type="entry name" value="MCMFAMILY"/>
</dbReference>
<comment type="subcellular location">
    <subcellularLocation>
        <location evidence="1">Nucleus</location>
    </subcellularLocation>
</comment>
<dbReference type="Proteomes" id="UP001219518">
    <property type="component" value="Unassembled WGS sequence"/>
</dbReference>
<evidence type="ECO:0000256" key="3">
    <source>
        <dbReference type="ARBA" id="ARBA00012551"/>
    </source>
</evidence>
<dbReference type="GO" id="GO:0005634">
    <property type="term" value="C:nucleus"/>
    <property type="evidence" value="ECO:0007669"/>
    <property type="project" value="UniProtKB-SubCell"/>
</dbReference>
<dbReference type="GO" id="GO:0003697">
    <property type="term" value="F:single-stranded DNA binding"/>
    <property type="evidence" value="ECO:0007669"/>
    <property type="project" value="TreeGrafter"/>
</dbReference>
<dbReference type="InterPro" id="IPR012340">
    <property type="entry name" value="NA-bd_OB-fold"/>
</dbReference>
<dbReference type="GO" id="GO:0000724">
    <property type="term" value="P:double-strand break repair via homologous recombination"/>
    <property type="evidence" value="ECO:0007669"/>
    <property type="project" value="UniProtKB-ARBA"/>
</dbReference>
<comment type="catalytic activity">
    <reaction evidence="14">
        <text>ATP + H2O = ADP + phosphate + H(+)</text>
        <dbReference type="Rhea" id="RHEA:13065"/>
        <dbReference type="ChEBI" id="CHEBI:15377"/>
        <dbReference type="ChEBI" id="CHEBI:15378"/>
        <dbReference type="ChEBI" id="CHEBI:30616"/>
        <dbReference type="ChEBI" id="CHEBI:43474"/>
        <dbReference type="ChEBI" id="CHEBI:456216"/>
        <dbReference type="EC" id="3.6.4.12"/>
    </reaction>
</comment>
<dbReference type="GO" id="GO:0016787">
    <property type="term" value="F:hydrolase activity"/>
    <property type="evidence" value="ECO:0007669"/>
    <property type="project" value="UniProtKB-KW"/>
</dbReference>
<proteinExistence type="inferred from homology"/>
<gene>
    <name evidence="18" type="ORF">KUF71_008942</name>
</gene>
<evidence type="ECO:0000256" key="6">
    <source>
        <dbReference type="ARBA" id="ARBA00022801"/>
    </source>
</evidence>
<dbReference type="SMART" id="SM00382">
    <property type="entry name" value="AAA"/>
    <property type="match status" value="1"/>
</dbReference>
<keyword evidence="8 15" id="KW-0067">ATP-binding</keyword>
<evidence type="ECO:0000256" key="7">
    <source>
        <dbReference type="ARBA" id="ARBA00022806"/>
    </source>
</evidence>
<dbReference type="FunFam" id="3.40.50.300:FF:000650">
    <property type="entry name" value="DNA helicase MCM8 isoform X1"/>
    <property type="match status" value="1"/>
</dbReference>
<dbReference type="InterPro" id="IPR056875">
    <property type="entry name" value="MCM8/REC_WHD"/>
</dbReference>
<dbReference type="SMART" id="SM00350">
    <property type="entry name" value="MCM"/>
    <property type="match status" value="1"/>
</dbReference>
<keyword evidence="4 15" id="KW-0547">Nucleotide-binding</keyword>
<dbReference type="Pfam" id="PF17207">
    <property type="entry name" value="MCM_OB"/>
    <property type="match status" value="1"/>
</dbReference>
<keyword evidence="5" id="KW-0227">DNA damage</keyword>
<accession>A0AAE1I2B1</accession>
<dbReference type="Gene3D" id="3.40.50.300">
    <property type="entry name" value="P-loop containing nucleotide triphosphate hydrolases"/>
    <property type="match status" value="1"/>
</dbReference>
<dbReference type="PANTHER" id="PTHR11630:SF47">
    <property type="entry name" value="DNA HELICASE MCM8"/>
    <property type="match status" value="1"/>
</dbReference>
<dbReference type="PROSITE" id="PS50051">
    <property type="entry name" value="MCM_2"/>
    <property type="match status" value="1"/>
</dbReference>
<dbReference type="InterPro" id="IPR001208">
    <property type="entry name" value="MCM_dom"/>
</dbReference>
<feature type="region of interest" description="Disordered" evidence="16">
    <location>
        <begin position="1"/>
        <end position="69"/>
    </location>
</feature>
<reference evidence="18" key="2">
    <citation type="journal article" date="2023" name="BMC Genomics">
        <title>Pest status, molecular evolution, and epigenetic factors derived from the genome assembly of Frankliniella fusca, a thysanopteran phytovirus vector.</title>
        <authorList>
            <person name="Catto M.A."/>
            <person name="Labadie P.E."/>
            <person name="Jacobson A.L."/>
            <person name="Kennedy G.G."/>
            <person name="Srinivasan R."/>
            <person name="Hunt B.G."/>
        </authorList>
    </citation>
    <scope>NUCLEOTIDE SEQUENCE</scope>
    <source>
        <strain evidence="18">PL_HMW_Pooled</strain>
    </source>
</reference>
<keyword evidence="19" id="KW-1185">Reference proteome</keyword>
<comment type="caution">
    <text evidence="18">The sequence shown here is derived from an EMBL/GenBank/DDBJ whole genome shotgun (WGS) entry which is preliminary data.</text>
</comment>
<keyword evidence="10" id="KW-0234">DNA repair</keyword>
<dbReference type="CDD" id="cd17759">
    <property type="entry name" value="MCM8"/>
    <property type="match status" value="1"/>
</dbReference>
<dbReference type="Pfam" id="PF25051">
    <property type="entry name" value="WHD_MCM8"/>
    <property type="match status" value="1"/>
</dbReference>
<evidence type="ECO:0000256" key="13">
    <source>
        <dbReference type="ARBA" id="ARBA00042306"/>
    </source>
</evidence>
<dbReference type="EC" id="3.6.4.12" evidence="3"/>
<dbReference type="Gene3D" id="2.20.28.10">
    <property type="match status" value="1"/>
</dbReference>
<protein>
    <recommendedName>
        <fullName evidence="12">DNA helicase MCM8</fullName>
        <ecNumber evidence="3">3.6.4.12</ecNumber>
    </recommendedName>
    <alternativeName>
        <fullName evidence="13">Minichromosome maintenance 8</fullName>
    </alternativeName>
</protein>
<dbReference type="GO" id="GO:0097362">
    <property type="term" value="C:MCM8-MCM9 complex"/>
    <property type="evidence" value="ECO:0007669"/>
    <property type="project" value="UniProtKB-ARBA"/>
</dbReference>
<dbReference type="InterPro" id="IPR033762">
    <property type="entry name" value="MCM_OB"/>
</dbReference>
<dbReference type="CDD" id="cd22247">
    <property type="entry name" value="MCM8_WHD"/>
    <property type="match status" value="1"/>
</dbReference>
<keyword evidence="6" id="KW-0378">Hydrolase</keyword>
<feature type="domain" description="MCM C-terminal AAA(+) ATPase" evidence="17">
    <location>
        <begin position="417"/>
        <end position="618"/>
    </location>
</feature>
<evidence type="ECO:0000256" key="14">
    <source>
        <dbReference type="ARBA" id="ARBA00047995"/>
    </source>
</evidence>
<dbReference type="InterPro" id="IPR041562">
    <property type="entry name" value="MCM_lid"/>
</dbReference>